<evidence type="ECO:0000256" key="9">
    <source>
        <dbReference type="SAM" id="SignalP"/>
    </source>
</evidence>
<evidence type="ECO:0000256" key="6">
    <source>
        <dbReference type="ARBA" id="ARBA00023157"/>
    </source>
</evidence>
<evidence type="ECO:0000256" key="8">
    <source>
        <dbReference type="ARBA" id="ARBA00023288"/>
    </source>
</evidence>
<feature type="domain" description="Bifunctional inhibitor/plant lipid transfer protein/seed storage helical" evidence="10">
    <location>
        <begin position="22"/>
        <end position="109"/>
    </location>
</feature>
<keyword evidence="12" id="KW-1185">Reference proteome</keyword>
<evidence type="ECO:0000259" key="10">
    <source>
        <dbReference type="Pfam" id="PF14368"/>
    </source>
</evidence>
<dbReference type="PROSITE" id="PS51257">
    <property type="entry name" value="PROKAR_LIPOPROTEIN"/>
    <property type="match status" value="1"/>
</dbReference>
<comment type="subcellular location">
    <subcellularLocation>
        <location evidence="1">Cell membrane</location>
        <topology evidence="1">Lipid-anchor</topology>
        <topology evidence="1">GPI-anchor</topology>
    </subcellularLocation>
</comment>
<comment type="caution">
    <text evidence="11">The sequence shown here is derived from an EMBL/GenBank/DDBJ whole genome shotgun (WGS) entry which is preliminary data.</text>
</comment>
<dbReference type="SUPFAM" id="SSF47699">
    <property type="entry name" value="Bifunctional inhibitor/lipid-transfer protein/seed storage 2S albumin"/>
    <property type="match status" value="1"/>
</dbReference>
<evidence type="ECO:0000256" key="1">
    <source>
        <dbReference type="ARBA" id="ARBA00004609"/>
    </source>
</evidence>
<dbReference type="CDD" id="cd00010">
    <property type="entry name" value="AAI_LTSS"/>
    <property type="match status" value="1"/>
</dbReference>
<evidence type="ECO:0000256" key="4">
    <source>
        <dbReference type="ARBA" id="ARBA00022622"/>
    </source>
</evidence>
<dbReference type="Proteomes" id="UP001318860">
    <property type="component" value="Unassembled WGS sequence"/>
</dbReference>
<keyword evidence="5 9" id="KW-0732">Signal</keyword>
<evidence type="ECO:0000256" key="2">
    <source>
        <dbReference type="ARBA" id="ARBA00009748"/>
    </source>
</evidence>
<dbReference type="InterPro" id="IPR016140">
    <property type="entry name" value="Bifunc_inhib/LTP/seed_store"/>
</dbReference>
<dbReference type="Gene3D" id="1.10.110.10">
    <property type="entry name" value="Plant lipid-transfer and hydrophobic proteins"/>
    <property type="match status" value="1"/>
</dbReference>
<accession>A0ABR0VQF0</accession>
<dbReference type="EMBL" id="JABTTQ020001042">
    <property type="protein sequence ID" value="KAK6136334.1"/>
    <property type="molecule type" value="Genomic_DNA"/>
</dbReference>
<keyword evidence="4" id="KW-0472">Membrane</keyword>
<evidence type="ECO:0000256" key="3">
    <source>
        <dbReference type="ARBA" id="ARBA00022475"/>
    </source>
</evidence>
<feature type="chain" id="PRO_5046419770" description="Bifunctional inhibitor/plant lipid transfer protein/seed storage helical domain-containing protein" evidence="9">
    <location>
        <begin position="29"/>
        <end position="166"/>
    </location>
</feature>
<organism evidence="11 12">
    <name type="scientific">Rehmannia glutinosa</name>
    <name type="common">Chinese foxglove</name>
    <dbReference type="NCBI Taxonomy" id="99300"/>
    <lineage>
        <taxon>Eukaryota</taxon>
        <taxon>Viridiplantae</taxon>
        <taxon>Streptophyta</taxon>
        <taxon>Embryophyta</taxon>
        <taxon>Tracheophyta</taxon>
        <taxon>Spermatophyta</taxon>
        <taxon>Magnoliopsida</taxon>
        <taxon>eudicotyledons</taxon>
        <taxon>Gunneridae</taxon>
        <taxon>Pentapetalae</taxon>
        <taxon>asterids</taxon>
        <taxon>lamiids</taxon>
        <taxon>Lamiales</taxon>
        <taxon>Orobanchaceae</taxon>
        <taxon>Rehmannieae</taxon>
        <taxon>Rehmannia</taxon>
    </lineage>
</organism>
<keyword evidence="7" id="KW-0325">Glycoprotein</keyword>
<evidence type="ECO:0000256" key="7">
    <source>
        <dbReference type="ARBA" id="ARBA00023180"/>
    </source>
</evidence>
<name>A0ABR0VQF0_REHGL</name>
<keyword evidence="3" id="KW-1003">Cell membrane</keyword>
<dbReference type="InterPro" id="IPR036312">
    <property type="entry name" value="Bifun_inhib/LTP/seed_sf"/>
</dbReference>
<dbReference type="InterPro" id="IPR043325">
    <property type="entry name" value="LTSS"/>
</dbReference>
<sequence>MEIKIRAMQLAIISMIIILSCSVSRNLAQVQQQQCMNRLQPCLNYLNGNSRPPDSCCQPLDYIIKSMPECLCSLMTIQGANRAEQAGINTTEAQTLPGRCGQRINPLGCVTGTPDPRSRNSVPNSVSSKLRSSSLSLAAAIVILIPLDSSGSCQLEDKSSGQYGGE</sequence>
<keyword evidence="4" id="KW-0336">GPI-anchor</keyword>
<proteinExistence type="inferred from homology"/>
<keyword evidence="6" id="KW-1015">Disulfide bond</keyword>
<dbReference type="Pfam" id="PF14368">
    <property type="entry name" value="LTP_2"/>
    <property type="match status" value="1"/>
</dbReference>
<gene>
    <name evidence="11" type="ORF">DH2020_029905</name>
</gene>
<dbReference type="PANTHER" id="PTHR33044">
    <property type="entry name" value="BIFUNCTIONAL INHIBITOR/LIPID-TRANSFER PROTEIN/SEED STORAGE 2S ALBUMIN SUPERFAMILY PROTEIN-RELATED"/>
    <property type="match status" value="1"/>
</dbReference>
<evidence type="ECO:0000313" key="11">
    <source>
        <dbReference type="EMBL" id="KAK6136334.1"/>
    </source>
</evidence>
<evidence type="ECO:0000313" key="12">
    <source>
        <dbReference type="Proteomes" id="UP001318860"/>
    </source>
</evidence>
<keyword evidence="8" id="KW-0449">Lipoprotein</keyword>
<evidence type="ECO:0000256" key="5">
    <source>
        <dbReference type="ARBA" id="ARBA00022729"/>
    </source>
</evidence>
<comment type="similarity">
    <text evidence="2">Belongs to the plant LTP family.</text>
</comment>
<protein>
    <recommendedName>
        <fullName evidence="10">Bifunctional inhibitor/plant lipid transfer protein/seed storage helical domain-containing protein</fullName>
    </recommendedName>
</protein>
<reference evidence="11 12" key="1">
    <citation type="journal article" date="2021" name="Comput. Struct. Biotechnol. J.">
        <title>De novo genome assembly of the potent medicinal plant Rehmannia glutinosa using nanopore technology.</title>
        <authorList>
            <person name="Ma L."/>
            <person name="Dong C."/>
            <person name="Song C."/>
            <person name="Wang X."/>
            <person name="Zheng X."/>
            <person name="Niu Y."/>
            <person name="Chen S."/>
            <person name="Feng W."/>
        </authorList>
    </citation>
    <scope>NUCLEOTIDE SEQUENCE [LARGE SCALE GENOMIC DNA]</scope>
    <source>
        <strain evidence="11">DH-2019</strain>
    </source>
</reference>
<feature type="signal peptide" evidence="9">
    <location>
        <begin position="1"/>
        <end position="28"/>
    </location>
</feature>